<dbReference type="KEGG" id="dord:105994505"/>
<evidence type="ECO:0000313" key="2">
    <source>
        <dbReference type="RefSeq" id="XP_012883502.1"/>
    </source>
</evidence>
<dbReference type="GO" id="GO:0005516">
    <property type="term" value="F:calmodulin binding"/>
    <property type="evidence" value="ECO:0007669"/>
    <property type="project" value="TreeGrafter"/>
</dbReference>
<dbReference type="PANTHER" id="PTHR21633">
    <property type="entry name" value="IQ MOTIF CONTAINING F"/>
    <property type="match status" value="1"/>
</dbReference>
<accession>A0A1S3G650</accession>
<dbReference type="InterPro" id="IPR000048">
    <property type="entry name" value="IQ_motif_EF-hand-BS"/>
</dbReference>
<reference evidence="2" key="1">
    <citation type="submission" date="2025-08" db="UniProtKB">
        <authorList>
            <consortium name="RefSeq"/>
        </authorList>
    </citation>
    <scope>IDENTIFICATION</scope>
    <source>
        <tissue evidence="2">Kidney</tissue>
    </source>
</reference>
<dbReference type="PANTHER" id="PTHR21633:SF5">
    <property type="entry name" value="IQ DOMAIN-CONTAINING PROTEIN F3"/>
    <property type="match status" value="1"/>
</dbReference>
<keyword evidence="1" id="KW-1185">Reference proteome</keyword>
<dbReference type="OrthoDB" id="9837193at2759"/>
<dbReference type="GeneID" id="105994505"/>
<proteinExistence type="predicted"/>
<dbReference type="Gene3D" id="1.20.5.190">
    <property type="match status" value="1"/>
</dbReference>
<sequence>MVKLPPVTIIPQKIVAARKIQAWWRGVLVRRVLLVAALRAWMIQSWWRAAKHRQISKCRQNLLREYAIREAAAVKLQACVRMWLCRQYFSHLCSTMYVFQSTNERLICQKDDSWPVQYNAVARPPEFHIEILCV</sequence>
<gene>
    <name evidence="2" type="primary">Iqcf3</name>
</gene>
<dbReference type="PROSITE" id="PS50096">
    <property type="entry name" value="IQ"/>
    <property type="match status" value="1"/>
</dbReference>
<evidence type="ECO:0000313" key="1">
    <source>
        <dbReference type="Proteomes" id="UP000081671"/>
    </source>
</evidence>
<dbReference type="RefSeq" id="XP_012883502.1">
    <property type="nucleotide sequence ID" value="XM_013028048.1"/>
</dbReference>
<dbReference type="SMART" id="SM00015">
    <property type="entry name" value="IQ"/>
    <property type="match status" value="2"/>
</dbReference>
<dbReference type="AlphaFoldDB" id="A0A1S3G650"/>
<organism evidence="1 2">
    <name type="scientific">Dipodomys ordii</name>
    <name type="common">Ord's kangaroo rat</name>
    <dbReference type="NCBI Taxonomy" id="10020"/>
    <lineage>
        <taxon>Eukaryota</taxon>
        <taxon>Metazoa</taxon>
        <taxon>Chordata</taxon>
        <taxon>Craniata</taxon>
        <taxon>Vertebrata</taxon>
        <taxon>Euteleostomi</taxon>
        <taxon>Mammalia</taxon>
        <taxon>Eutheria</taxon>
        <taxon>Euarchontoglires</taxon>
        <taxon>Glires</taxon>
        <taxon>Rodentia</taxon>
        <taxon>Castorimorpha</taxon>
        <taxon>Heteromyidae</taxon>
        <taxon>Dipodomyinae</taxon>
        <taxon>Dipodomys</taxon>
    </lineage>
</organism>
<dbReference type="InterPro" id="IPR039887">
    <property type="entry name" value="IQCF"/>
</dbReference>
<protein>
    <submittedName>
        <fullName evidence="2">IQ domain-containing protein F3</fullName>
    </submittedName>
</protein>
<dbReference type="InParanoid" id="A0A1S3G650"/>
<dbReference type="Proteomes" id="UP000081671">
    <property type="component" value="Unplaced"/>
</dbReference>
<name>A0A1S3G650_DIPOR</name>
<dbReference type="CTD" id="401067"/>
<dbReference type="Pfam" id="PF00612">
    <property type="entry name" value="IQ"/>
    <property type="match status" value="2"/>
</dbReference>